<name>A0A0K2TP83_LEPSM</name>
<sequence>MDRFLLKEGIHSTLV</sequence>
<accession>A0A0K2TP83</accession>
<reference evidence="1" key="1">
    <citation type="submission" date="2014-05" db="EMBL/GenBank/DDBJ databases">
        <authorList>
            <person name="Chronopoulou M."/>
        </authorList>
    </citation>
    <scope>NUCLEOTIDE SEQUENCE</scope>
    <source>
        <tissue evidence="1">Whole organism</tissue>
    </source>
</reference>
<dbReference type="EMBL" id="HACA01010433">
    <property type="protein sequence ID" value="CDW27794.1"/>
    <property type="molecule type" value="Transcribed_RNA"/>
</dbReference>
<proteinExistence type="predicted"/>
<protein>
    <submittedName>
        <fullName evidence="1">Uncharacterized protein</fullName>
    </submittedName>
</protein>
<evidence type="ECO:0000313" key="1">
    <source>
        <dbReference type="EMBL" id="CDW27794.1"/>
    </source>
</evidence>
<organism evidence="1">
    <name type="scientific">Lepeophtheirus salmonis</name>
    <name type="common">Salmon louse</name>
    <name type="synonym">Caligus salmonis</name>
    <dbReference type="NCBI Taxonomy" id="72036"/>
    <lineage>
        <taxon>Eukaryota</taxon>
        <taxon>Metazoa</taxon>
        <taxon>Ecdysozoa</taxon>
        <taxon>Arthropoda</taxon>
        <taxon>Crustacea</taxon>
        <taxon>Multicrustacea</taxon>
        <taxon>Hexanauplia</taxon>
        <taxon>Copepoda</taxon>
        <taxon>Siphonostomatoida</taxon>
        <taxon>Caligidae</taxon>
        <taxon>Lepeophtheirus</taxon>
    </lineage>
</organism>